<dbReference type="AlphaFoldDB" id="A0AAE0DNN2"/>
<comment type="caution">
    <text evidence="2">The sequence shown here is derived from an EMBL/GenBank/DDBJ whole genome shotgun (WGS) entry which is preliminary data.</text>
</comment>
<evidence type="ECO:0000313" key="3">
    <source>
        <dbReference type="Proteomes" id="UP001276659"/>
    </source>
</evidence>
<dbReference type="Proteomes" id="UP001276659">
    <property type="component" value="Unassembled WGS sequence"/>
</dbReference>
<reference evidence="2" key="1">
    <citation type="submission" date="2022-11" db="EMBL/GenBank/DDBJ databases">
        <title>Chromosomal genome sequence assembly and mating type (MAT) locus characterization of the leprose asexual lichenized fungus Lepraria neglecta (Nyl.) Erichsen.</title>
        <authorList>
            <person name="Allen J.L."/>
            <person name="Pfeffer B."/>
        </authorList>
    </citation>
    <scope>NUCLEOTIDE SEQUENCE</scope>
    <source>
        <strain evidence="2">Allen 5258</strain>
    </source>
</reference>
<name>A0AAE0DNN2_9LECA</name>
<protein>
    <submittedName>
        <fullName evidence="2">Uncharacterized protein</fullName>
    </submittedName>
</protein>
<feature type="region of interest" description="Disordered" evidence="1">
    <location>
        <begin position="166"/>
        <end position="191"/>
    </location>
</feature>
<dbReference type="EMBL" id="JASNWA010000004">
    <property type="protein sequence ID" value="KAK3176863.1"/>
    <property type="molecule type" value="Genomic_DNA"/>
</dbReference>
<organism evidence="2 3">
    <name type="scientific">Lepraria neglecta</name>
    <dbReference type="NCBI Taxonomy" id="209136"/>
    <lineage>
        <taxon>Eukaryota</taxon>
        <taxon>Fungi</taxon>
        <taxon>Dikarya</taxon>
        <taxon>Ascomycota</taxon>
        <taxon>Pezizomycotina</taxon>
        <taxon>Lecanoromycetes</taxon>
        <taxon>OSLEUM clade</taxon>
        <taxon>Lecanoromycetidae</taxon>
        <taxon>Lecanorales</taxon>
        <taxon>Lecanorineae</taxon>
        <taxon>Stereocaulaceae</taxon>
        <taxon>Lepraria</taxon>
    </lineage>
</organism>
<sequence length="216" mass="24955">MYAARLPTRTYIHTCNCSFTKNVSHSTTDLTPVHLNYPCRACHYGQCFTAQTRINAKYLDQLVNTRTSARIVSGLQFRSNSADSTRTSSSQRDRETEMLAAQIKIMDAWHKEEEQIWRSFNGLYDLPQNVFHMESFLQWDDPQILPQAEPDTRHSTALVEAFDEGTIGLTASPAEESPESEGERRRKWEESVRKIERWDGLRSSVERERWPPSPLS</sequence>
<accession>A0AAE0DNN2</accession>
<evidence type="ECO:0000256" key="1">
    <source>
        <dbReference type="SAM" id="MobiDB-lite"/>
    </source>
</evidence>
<keyword evidence="3" id="KW-1185">Reference proteome</keyword>
<proteinExistence type="predicted"/>
<gene>
    <name evidence="2" type="ORF">OEA41_008189</name>
</gene>
<evidence type="ECO:0000313" key="2">
    <source>
        <dbReference type="EMBL" id="KAK3176863.1"/>
    </source>
</evidence>
<feature type="compositionally biased region" description="Basic and acidic residues" evidence="1">
    <location>
        <begin position="181"/>
        <end position="191"/>
    </location>
</feature>